<sequence>MTKIYIPDCFGDILTLYIDFTDPPDFYTSYDWEKAVFDGPTDKDQAFVNFFHLLSAREENGLNKFADESCPEYYSAQNKTFLKLVRNLIYV</sequence>
<reference evidence="1 2" key="1">
    <citation type="submission" date="2021-04" db="EMBL/GenBank/DDBJ databases">
        <authorList>
            <person name="Bliznina A."/>
        </authorList>
    </citation>
    <scope>NUCLEOTIDE SEQUENCE [LARGE SCALE GENOMIC DNA]</scope>
</reference>
<evidence type="ECO:0000313" key="2">
    <source>
        <dbReference type="Proteomes" id="UP001158576"/>
    </source>
</evidence>
<gene>
    <name evidence="1" type="ORF">OKIOD_LOCUS8885</name>
</gene>
<name>A0ABN7SND5_OIKDI</name>
<keyword evidence="2" id="KW-1185">Reference proteome</keyword>
<dbReference type="Proteomes" id="UP001158576">
    <property type="component" value="Chromosome 1"/>
</dbReference>
<dbReference type="EMBL" id="OU015566">
    <property type="protein sequence ID" value="CAG5102051.1"/>
    <property type="molecule type" value="Genomic_DNA"/>
</dbReference>
<proteinExistence type="predicted"/>
<organism evidence="1 2">
    <name type="scientific">Oikopleura dioica</name>
    <name type="common">Tunicate</name>
    <dbReference type="NCBI Taxonomy" id="34765"/>
    <lineage>
        <taxon>Eukaryota</taxon>
        <taxon>Metazoa</taxon>
        <taxon>Chordata</taxon>
        <taxon>Tunicata</taxon>
        <taxon>Appendicularia</taxon>
        <taxon>Copelata</taxon>
        <taxon>Oikopleuridae</taxon>
        <taxon>Oikopleura</taxon>
    </lineage>
</organism>
<accession>A0ABN7SND5</accession>
<protein>
    <submittedName>
        <fullName evidence="1">Oidioi.mRNA.OKI2018_I69.chr1.g120.t1.cds</fullName>
    </submittedName>
</protein>
<evidence type="ECO:0000313" key="1">
    <source>
        <dbReference type="EMBL" id="CAG5102051.1"/>
    </source>
</evidence>